<dbReference type="STRING" id="585530.HMPREF0183_0357"/>
<name>D4YK97_9MICO</name>
<feature type="signal peptide" evidence="1">
    <location>
        <begin position="1"/>
        <end position="22"/>
    </location>
</feature>
<evidence type="ECO:0000256" key="1">
    <source>
        <dbReference type="SAM" id="SignalP"/>
    </source>
</evidence>
<comment type="caution">
    <text evidence="2">The sequence shown here is derived from an EMBL/GenBank/DDBJ whole genome shotgun (WGS) entry which is preliminary data.</text>
</comment>
<keyword evidence="1" id="KW-0732">Signal</keyword>
<dbReference type="Proteomes" id="UP000005714">
    <property type="component" value="Unassembled WGS sequence"/>
</dbReference>
<gene>
    <name evidence="2" type="ORF">HMPREF0183_0357</name>
</gene>
<dbReference type="AlphaFoldDB" id="D4YK97"/>
<evidence type="ECO:0000313" key="3">
    <source>
        <dbReference type="Proteomes" id="UP000005714"/>
    </source>
</evidence>
<sequence length="51" mass="5446">MKKLTVAVVSGLLVFGSASPVAAVTHEALQLPWFCYMGRPIIGICPAEMLK</sequence>
<dbReference type="EMBL" id="ADNU01000012">
    <property type="protein sequence ID" value="EFG48389.1"/>
    <property type="molecule type" value="Genomic_DNA"/>
</dbReference>
<feature type="chain" id="PRO_5038681703" evidence="1">
    <location>
        <begin position="23"/>
        <end position="51"/>
    </location>
</feature>
<keyword evidence="3" id="KW-1185">Reference proteome</keyword>
<protein>
    <submittedName>
        <fullName evidence="2">Uncharacterized protein</fullName>
    </submittedName>
</protein>
<proteinExistence type="predicted"/>
<evidence type="ECO:0000313" key="2">
    <source>
        <dbReference type="EMBL" id="EFG48389.1"/>
    </source>
</evidence>
<organism evidence="2 3">
    <name type="scientific">Brevibacterium mcbrellneri ATCC 49030</name>
    <dbReference type="NCBI Taxonomy" id="585530"/>
    <lineage>
        <taxon>Bacteria</taxon>
        <taxon>Bacillati</taxon>
        <taxon>Actinomycetota</taxon>
        <taxon>Actinomycetes</taxon>
        <taxon>Micrococcales</taxon>
        <taxon>Brevibacteriaceae</taxon>
        <taxon>Brevibacterium</taxon>
    </lineage>
</organism>
<accession>D4YK97</accession>
<reference evidence="2 3" key="1">
    <citation type="submission" date="2010-04" db="EMBL/GenBank/DDBJ databases">
        <authorList>
            <person name="Qin X."/>
            <person name="Bachman B."/>
            <person name="Battles P."/>
            <person name="Bell A."/>
            <person name="Bess C."/>
            <person name="Bickham C."/>
            <person name="Chaboub L."/>
            <person name="Chen D."/>
            <person name="Coyle M."/>
            <person name="Deiros D.R."/>
            <person name="Dinh H."/>
            <person name="Forbes L."/>
            <person name="Fowler G."/>
            <person name="Francisco L."/>
            <person name="Fu Q."/>
            <person name="Gubbala S."/>
            <person name="Hale W."/>
            <person name="Han Y."/>
            <person name="Hemphill L."/>
            <person name="Highlander S.K."/>
            <person name="Hirani K."/>
            <person name="Hogues M."/>
            <person name="Jackson L."/>
            <person name="Jakkamsetti A."/>
            <person name="Javaid M."/>
            <person name="Jiang H."/>
            <person name="Korchina V."/>
            <person name="Kovar C."/>
            <person name="Lara F."/>
            <person name="Lee S."/>
            <person name="Mata R."/>
            <person name="Mathew T."/>
            <person name="Moen C."/>
            <person name="Morales K."/>
            <person name="Munidasa M."/>
            <person name="Nazareth L."/>
            <person name="Ngo R."/>
            <person name="Nguyen L."/>
            <person name="Okwuonu G."/>
            <person name="Ongeri F."/>
            <person name="Patil S."/>
            <person name="Petrosino J."/>
            <person name="Pham C."/>
            <person name="Pham P."/>
            <person name="Pu L.-L."/>
            <person name="Puazo M."/>
            <person name="Raj R."/>
            <person name="Reid J."/>
            <person name="Rouhana J."/>
            <person name="Saada N."/>
            <person name="Shang Y."/>
            <person name="Simmons D."/>
            <person name="Thornton R."/>
            <person name="Warren J."/>
            <person name="Weissenberger G."/>
            <person name="Zhang J."/>
            <person name="Zhang L."/>
            <person name="Zhou C."/>
            <person name="Zhu D."/>
            <person name="Muzny D."/>
            <person name="Worley K."/>
            <person name="Gibbs R."/>
        </authorList>
    </citation>
    <scope>NUCLEOTIDE SEQUENCE [LARGE SCALE GENOMIC DNA]</scope>
    <source>
        <strain evidence="2 3">ATCC 49030</strain>
    </source>
</reference>